<evidence type="ECO:0000256" key="1">
    <source>
        <dbReference type="ARBA" id="ARBA00001798"/>
    </source>
</evidence>
<dbReference type="PROSITE" id="PS50908">
    <property type="entry name" value="RWD"/>
    <property type="match status" value="1"/>
</dbReference>
<dbReference type="InterPro" id="IPR031127">
    <property type="entry name" value="E3_UB_ligase_RBR"/>
</dbReference>
<dbReference type="InterPro" id="IPR002867">
    <property type="entry name" value="IBR_dom"/>
</dbReference>
<dbReference type="GO" id="GO:0061630">
    <property type="term" value="F:ubiquitin protein ligase activity"/>
    <property type="evidence" value="ECO:0007669"/>
    <property type="project" value="UniProtKB-EC"/>
</dbReference>
<comment type="similarity">
    <text evidence="10">Belongs to the RBR family. RNF14 subfamily.</text>
</comment>
<dbReference type="PROSITE" id="PS51873">
    <property type="entry name" value="TRIAD"/>
    <property type="match status" value="1"/>
</dbReference>
<protein>
    <recommendedName>
        <fullName evidence="3">RBR-type E3 ubiquitin transferase</fullName>
        <ecNumber evidence="3">2.3.2.31</ecNumber>
    </recommendedName>
</protein>
<dbReference type="SUPFAM" id="SSF54495">
    <property type="entry name" value="UBC-like"/>
    <property type="match status" value="1"/>
</dbReference>
<name>A0A9Q1BK85_HOLLE</name>
<dbReference type="SMART" id="SM00591">
    <property type="entry name" value="RWD"/>
    <property type="match status" value="1"/>
</dbReference>
<keyword evidence="4" id="KW-0808">Transferase</keyword>
<comment type="caution">
    <text evidence="16">The sequence shown here is derived from an EMBL/GenBank/DDBJ whole genome shotgun (WGS) entry which is preliminary data.</text>
</comment>
<dbReference type="CDD" id="cd20341">
    <property type="entry name" value="BRcat_RBR_RNF14"/>
    <property type="match status" value="1"/>
</dbReference>
<keyword evidence="17" id="KW-1185">Reference proteome</keyword>
<dbReference type="AlphaFoldDB" id="A0A9Q1BK85"/>
<feature type="region of interest" description="Disordered" evidence="12">
    <location>
        <begin position="170"/>
        <end position="191"/>
    </location>
</feature>
<feature type="domain" description="RWD" evidence="14">
    <location>
        <begin position="9"/>
        <end position="145"/>
    </location>
</feature>
<evidence type="ECO:0000256" key="12">
    <source>
        <dbReference type="SAM" id="MobiDB-lite"/>
    </source>
</evidence>
<evidence type="ECO:0000256" key="9">
    <source>
        <dbReference type="ARBA" id="ARBA00022833"/>
    </source>
</evidence>
<dbReference type="CDD" id="cd20354">
    <property type="entry name" value="Rcat_RBR_RNF14"/>
    <property type="match status" value="1"/>
</dbReference>
<dbReference type="Pfam" id="PF26200">
    <property type="entry name" value="Rcat_RNF216"/>
    <property type="match status" value="1"/>
</dbReference>
<keyword evidence="5" id="KW-0479">Metal-binding</keyword>
<keyword evidence="8" id="KW-0833">Ubl conjugation pathway</keyword>
<dbReference type="SMART" id="SM00647">
    <property type="entry name" value="IBR"/>
    <property type="match status" value="2"/>
</dbReference>
<dbReference type="Pfam" id="PF01485">
    <property type="entry name" value="IBR"/>
    <property type="match status" value="1"/>
</dbReference>
<comment type="pathway">
    <text evidence="2">Protein modification; protein ubiquitination.</text>
</comment>
<dbReference type="GO" id="GO:0016567">
    <property type="term" value="P:protein ubiquitination"/>
    <property type="evidence" value="ECO:0007669"/>
    <property type="project" value="InterPro"/>
</dbReference>
<feature type="domain" description="RING-type" evidence="15">
    <location>
        <begin position="244"/>
        <end position="485"/>
    </location>
</feature>
<dbReference type="Pfam" id="PF05773">
    <property type="entry name" value="RWD"/>
    <property type="match status" value="1"/>
</dbReference>
<evidence type="ECO:0000256" key="7">
    <source>
        <dbReference type="ARBA" id="ARBA00022771"/>
    </source>
</evidence>
<sequence>MPDSEDQEDELMALSSIYEERVFVAAENKKEGQFAVNVVLPEKFCVKLEDPTALGVALKSGVKPVKEDGADLLLLSYLPPIIIFFQYPDDYPSVNAPRFTVSCKWLSPKQISHLCSHLDELWEENKGEVILFQWIQFLQDESFSFLGLEVPLQLDYSYVKSFTRSVSKKDEKDEESTKVNETAVSSSSESDERMAANAGIVCGKGAYAARGDDRAVQDVASVTNLIHSLIQHNLEEKQRAFDAGFYHCQICFEEKMGSECLSYPHCGHTYCKDCLTEYFNVQITEGNVKALCCPEPKCDSQASQSQVRSLVSEETFARYDRLLLQMSLDGMEDVTSCPRTSCQCPVLKEENSTMAVCPSCHFAFCALCNMAYHGVSPCRLRKADIRKLKEEYSNGDEMTKEFLEKKYGRKVIRRILEDSYSEMWIDKHSRKCPACSSNIQKIDGCNKMTCGKCHAYFCWICMKVLSKMNPYEHFKDFNSPCHNLLFLGLEERGRNEDEEDDDYPEIGDNWFQDDNLEQFLFYL</sequence>
<dbReference type="PROSITE" id="PS50089">
    <property type="entry name" value="ZF_RING_2"/>
    <property type="match status" value="1"/>
</dbReference>
<dbReference type="PROSITE" id="PS00518">
    <property type="entry name" value="ZF_RING_1"/>
    <property type="match status" value="1"/>
</dbReference>
<keyword evidence="9" id="KW-0862">Zinc</keyword>
<organism evidence="16 17">
    <name type="scientific">Holothuria leucospilota</name>
    <name type="common">Black long sea cucumber</name>
    <name type="synonym">Mertensiothuria leucospilota</name>
    <dbReference type="NCBI Taxonomy" id="206669"/>
    <lineage>
        <taxon>Eukaryota</taxon>
        <taxon>Metazoa</taxon>
        <taxon>Echinodermata</taxon>
        <taxon>Eleutherozoa</taxon>
        <taxon>Echinozoa</taxon>
        <taxon>Holothuroidea</taxon>
        <taxon>Aspidochirotacea</taxon>
        <taxon>Aspidochirotida</taxon>
        <taxon>Holothuriidae</taxon>
        <taxon>Holothuria</taxon>
    </lineage>
</organism>
<dbReference type="InterPro" id="IPR047548">
    <property type="entry name" value="Rcat_RBR_RNF14"/>
</dbReference>
<keyword evidence="6" id="KW-0677">Repeat</keyword>
<keyword evidence="7 11" id="KW-0863">Zinc-finger</keyword>
<dbReference type="InterPro" id="IPR017907">
    <property type="entry name" value="Znf_RING_CS"/>
</dbReference>
<evidence type="ECO:0000256" key="8">
    <source>
        <dbReference type="ARBA" id="ARBA00022786"/>
    </source>
</evidence>
<dbReference type="InterPro" id="IPR013083">
    <property type="entry name" value="Znf_RING/FYVE/PHD"/>
</dbReference>
<dbReference type="CDD" id="cd23820">
    <property type="entry name" value="RWD_RNF14"/>
    <property type="match status" value="1"/>
</dbReference>
<accession>A0A9Q1BK85</accession>
<feature type="compositionally biased region" description="Polar residues" evidence="12">
    <location>
        <begin position="179"/>
        <end position="188"/>
    </location>
</feature>
<dbReference type="PANTHER" id="PTHR11685">
    <property type="entry name" value="RBR FAMILY RING FINGER AND IBR DOMAIN-CONTAINING"/>
    <property type="match status" value="1"/>
</dbReference>
<feature type="domain" description="RING-type" evidence="13">
    <location>
        <begin position="248"/>
        <end position="297"/>
    </location>
</feature>
<evidence type="ECO:0000256" key="2">
    <source>
        <dbReference type="ARBA" id="ARBA00004906"/>
    </source>
</evidence>
<evidence type="ECO:0000256" key="3">
    <source>
        <dbReference type="ARBA" id="ARBA00012251"/>
    </source>
</evidence>
<evidence type="ECO:0000256" key="10">
    <source>
        <dbReference type="ARBA" id="ARBA00044508"/>
    </source>
</evidence>
<dbReference type="Gene3D" id="3.10.110.10">
    <property type="entry name" value="Ubiquitin Conjugating Enzyme"/>
    <property type="match status" value="1"/>
</dbReference>
<reference evidence="16" key="1">
    <citation type="submission" date="2021-10" db="EMBL/GenBank/DDBJ databases">
        <title>Tropical sea cucumber genome reveals ecological adaptation and Cuvierian tubules defense mechanism.</title>
        <authorList>
            <person name="Chen T."/>
        </authorList>
    </citation>
    <scope>NUCLEOTIDE SEQUENCE</scope>
    <source>
        <strain evidence="16">Nanhai2018</strain>
        <tissue evidence="16">Muscle</tissue>
    </source>
</reference>
<dbReference type="EMBL" id="JAIZAY010000015">
    <property type="protein sequence ID" value="KAJ8028010.1"/>
    <property type="molecule type" value="Genomic_DNA"/>
</dbReference>
<evidence type="ECO:0000313" key="16">
    <source>
        <dbReference type="EMBL" id="KAJ8028010.1"/>
    </source>
</evidence>
<dbReference type="InterPro" id="IPR006575">
    <property type="entry name" value="RWD_dom"/>
</dbReference>
<dbReference type="InterPro" id="IPR031128">
    <property type="entry name" value="RNF14_RING-HC_Zfn"/>
</dbReference>
<dbReference type="Gene3D" id="2.20.25.20">
    <property type="match status" value="1"/>
</dbReference>
<dbReference type="InterPro" id="IPR044066">
    <property type="entry name" value="TRIAD_supradom"/>
</dbReference>
<evidence type="ECO:0000313" key="17">
    <source>
        <dbReference type="Proteomes" id="UP001152320"/>
    </source>
</evidence>
<dbReference type="OrthoDB" id="1431934at2759"/>
<evidence type="ECO:0000256" key="4">
    <source>
        <dbReference type="ARBA" id="ARBA00022679"/>
    </source>
</evidence>
<evidence type="ECO:0000259" key="13">
    <source>
        <dbReference type="PROSITE" id="PS50089"/>
    </source>
</evidence>
<dbReference type="Gene3D" id="3.30.40.10">
    <property type="entry name" value="Zinc/RING finger domain, C3HC4 (zinc finger)"/>
    <property type="match status" value="1"/>
</dbReference>
<dbReference type="Gene3D" id="1.20.120.1750">
    <property type="match status" value="1"/>
</dbReference>
<evidence type="ECO:0000259" key="15">
    <source>
        <dbReference type="PROSITE" id="PS51873"/>
    </source>
</evidence>
<evidence type="ECO:0000256" key="5">
    <source>
        <dbReference type="ARBA" id="ARBA00022723"/>
    </source>
</evidence>
<dbReference type="CDD" id="cd16628">
    <property type="entry name" value="RING-HC_RBR_RNF14"/>
    <property type="match status" value="1"/>
</dbReference>
<comment type="catalytic activity">
    <reaction evidence="1">
        <text>[E2 ubiquitin-conjugating enzyme]-S-ubiquitinyl-L-cysteine + [acceptor protein]-L-lysine = [E2 ubiquitin-conjugating enzyme]-L-cysteine + [acceptor protein]-N(6)-ubiquitinyl-L-lysine.</text>
        <dbReference type="EC" id="2.3.2.31"/>
    </reaction>
</comment>
<proteinExistence type="inferred from homology"/>
<dbReference type="SUPFAM" id="SSF57850">
    <property type="entry name" value="RING/U-box"/>
    <property type="match status" value="3"/>
</dbReference>
<dbReference type="EC" id="2.3.2.31" evidence="3"/>
<dbReference type="GO" id="GO:0008270">
    <property type="term" value="F:zinc ion binding"/>
    <property type="evidence" value="ECO:0007669"/>
    <property type="project" value="UniProtKB-KW"/>
</dbReference>
<evidence type="ECO:0000256" key="11">
    <source>
        <dbReference type="PROSITE-ProRule" id="PRU00175"/>
    </source>
</evidence>
<evidence type="ECO:0000256" key="6">
    <source>
        <dbReference type="ARBA" id="ARBA00022737"/>
    </source>
</evidence>
<evidence type="ECO:0000259" key="14">
    <source>
        <dbReference type="PROSITE" id="PS50908"/>
    </source>
</evidence>
<dbReference type="Proteomes" id="UP001152320">
    <property type="component" value="Chromosome 15"/>
</dbReference>
<dbReference type="FunFam" id="3.30.40.10:FF:000186">
    <property type="entry name" value="RBR-type E3 ubiquitin transferase"/>
    <property type="match status" value="1"/>
</dbReference>
<dbReference type="InterPro" id="IPR016135">
    <property type="entry name" value="UBQ-conjugating_enzyme/RWD"/>
</dbReference>
<gene>
    <name evidence="16" type="ORF">HOLleu_30131</name>
</gene>
<dbReference type="InterPro" id="IPR001841">
    <property type="entry name" value="Znf_RING"/>
</dbReference>